<evidence type="ECO:0000313" key="2">
    <source>
        <dbReference type="Proteomes" id="UP000006854"/>
    </source>
</evidence>
<keyword evidence="2" id="KW-1185">Reference proteome</keyword>
<evidence type="ECO:0000313" key="1">
    <source>
        <dbReference type="EMBL" id="CCA60181.1"/>
    </source>
</evidence>
<accession>F2RJ55</accession>
<organism evidence="1 2">
    <name type="scientific">Streptomyces venezuelae (strain ATCC 10712 / CBS 650.69 / DSM 40230 / JCM 4526 / NBRC 13096 / PD 04745)</name>
    <dbReference type="NCBI Taxonomy" id="953739"/>
    <lineage>
        <taxon>Bacteria</taxon>
        <taxon>Bacillati</taxon>
        <taxon>Actinomycetota</taxon>
        <taxon>Actinomycetes</taxon>
        <taxon>Kitasatosporales</taxon>
        <taxon>Streptomycetaceae</taxon>
        <taxon>Streptomyces</taxon>
    </lineage>
</organism>
<reference evidence="1 2" key="1">
    <citation type="journal article" date="2011" name="BMC Genomics">
        <title>Genome-wide analysis of the role of GlnR in Streptomyces venezuelae provides new insights into global nitrogen regulation in actinomycetes.</title>
        <authorList>
            <person name="Pullan S.T."/>
            <person name="Bibb M.J."/>
            <person name="Merrick M."/>
        </authorList>
    </citation>
    <scope>NUCLEOTIDE SEQUENCE [LARGE SCALE GENOMIC DNA]</scope>
    <source>
        <strain evidence="2">ATCC 10712 / CBS 650.69 / DSM 40230 / JCM 4526 / NBRC 13096 / PD 04745</strain>
    </source>
</reference>
<protein>
    <submittedName>
        <fullName evidence="1">Uncharacterized protein</fullName>
    </submittedName>
</protein>
<dbReference type="KEGG" id="sve:SVEN_6895"/>
<gene>
    <name evidence="1" type="ordered locus">SVEN_6895</name>
</gene>
<dbReference type="STRING" id="953739.SVEN_6895"/>
<sequence length="91" mass="10131">MRGEPTGFVKDFAVKGLSRDGHRALRELGLPWASPDRQYGRLAKSLDDAIGFGITTVVEPQNSLDDLALFRRARGEGRLRSRIVAALFHPR</sequence>
<dbReference type="Proteomes" id="UP000006854">
    <property type="component" value="Chromosome"/>
</dbReference>
<dbReference type="EMBL" id="FR845719">
    <property type="protein sequence ID" value="CCA60181.1"/>
    <property type="molecule type" value="Genomic_DNA"/>
</dbReference>
<feature type="non-terminal residue" evidence="1">
    <location>
        <position position="91"/>
    </location>
</feature>
<proteinExistence type="predicted"/>
<dbReference type="eggNOG" id="COG1574">
    <property type="taxonomic scope" value="Bacteria"/>
</dbReference>
<dbReference type="AlphaFoldDB" id="F2RJ55"/>
<dbReference type="HOGENOM" id="CLU_2446149_0_0_11"/>
<name>F2RJ55_STRVP</name>